<dbReference type="HOGENOM" id="CLU_1886006_0_0_1"/>
<sequence>MKCIHPAWLHPAKEGAYSPHSQFPVGAALLTAEGRIIKGASIDNASYGETICAERTAMVKAVSEGVRSFIGLAVVSNVKSIISPCGICRQFLREFCPLDPARTRGLPTEIGTRGGPETWVYGRWSKRNDAWGTSS</sequence>
<dbReference type="STRING" id="686832.A0A0C3C5N3"/>
<evidence type="ECO:0000256" key="3">
    <source>
        <dbReference type="ARBA" id="ARBA00022801"/>
    </source>
</evidence>
<keyword evidence="4" id="KW-0862">Zinc</keyword>
<dbReference type="PANTHER" id="PTHR11644">
    <property type="entry name" value="CYTIDINE DEAMINASE"/>
    <property type="match status" value="1"/>
</dbReference>
<dbReference type="EMBL" id="KN831785">
    <property type="protein sequence ID" value="KIM39569.1"/>
    <property type="molecule type" value="Genomic_DNA"/>
</dbReference>
<dbReference type="Gene3D" id="3.40.140.10">
    <property type="entry name" value="Cytidine Deaminase, domain 2"/>
    <property type="match status" value="1"/>
</dbReference>
<gene>
    <name evidence="6" type="ORF">M413DRAFT_415552</name>
</gene>
<dbReference type="SUPFAM" id="SSF53927">
    <property type="entry name" value="Cytidine deaminase-like"/>
    <property type="match status" value="1"/>
</dbReference>
<reference evidence="7" key="2">
    <citation type="submission" date="2015-01" db="EMBL/GenBank/DDBJ databases">
        <title>Evolutionary Origins and Diversification of the Mycorrhizal Mutualists.</title>
        <authorList>
            <consortium name="DOE Joint Genome Institute"/>
            <consortium name="Mycorrhizal Genomics Consortium"/>
            <person name="Kohler A."/>
            <person name="Kuo A."/>
            <person name="Nagy L.G."/>
            <person name="Floudas D."/>
            <person name="Copeland A."/>
            <person name="Barry K.W."/>
            <person name="Cichocki N."/>
            <person name="Veneault-Fourrey C."/>
            <person name="LaButti K."/>
            <person name="Lindquist E.A."/>
            <person name="Lipzen A."/>
            <person name="Lundell T."/>
            <person name="Morin E."/>
            <person name="Murat C."/>
            <person name="Riley R."/>
            <person name="Ohm R."/>
            <person name="Sun H."/>
            <person name="Tunlid A."/>
            <person name="Henrissat B."/>
            <person name="Grigoriev I.V."/>
            <person name="Hibbett D.S."/>
            <person name="Martin F."/>
        </authorList>
    </citation>
    <scope>NUCLEOTIDE SEQUENCE [LARGE SCALE GENOMIC DNA]</scope>
    <source>
        <strain evidence="7">h7</strain>
    </source>
</reference>
<feature type="domain" description="CMP/dCMP-type deaminase" evidence="5">
    <location>
        <begin position="1"/>
        <end position="117"/>
    </location>
</feature>
<protein>
    <recommendedName>
        <fullName evidence="5">CMP/dCMP-type deaminase domain-containing protein</fullName>
    </recommendedName>
</protein>
<keyword evidence="2" id="KW-0479">Metal-binding</keyword>
<evidence type="ECO:0000256" key="2">
    <source>
        <dbReference type="ARBA" id="ARBA00022723"/>
    </source>
</evidence>
<dbReference type="InterPro" id="IPR002125">
    <property type="entry name" value="CMP_dCMP_dom"/>
</dbReference>
<comment type="similarity">
    <text evidence="1">Belongs to the cytidine and deoxycytidylate deaminase family.</text>
</comment>
<dbReference type="InterPro" id="IPR016193">
    <property type="entry name" value="Cytidine_deaminase-like"/>
</dbReference>
<dbReference type="AlphaFoldDB" id="A0A0C3C5N3"/>
<dbReference type="GO" id="GO:0055086">
    <property type="term" value="P:nucleobase-containing small molecule metabolic process"/>
    <property type="evidence" value="ECO:0007669"/>
    <property type="project" value="UniProtKB-ARBA"/>
</dbReference>
<evidence type="ECO:0000259" key="5">
    <source>
        <dbReference type="PROSITE" id="PS51747"/>
    </source>
</evidence>
<dbReference type="OrthoDB" id="414540at2759"/>
<dbReference type="InterPro" id="IPR050202">
    <property type="entry name" value="Cyt/Deoxycyt_deaminase"/>
</dbReference>
<dbReference type="InterPro" id="IPR016192">
    <property type="entry name" value="APOBEC/CMP_deaminase_Zn-bd"/>
</dbReference>
<accession>A0A0C3C5N3</accession>
<evidence type="ECO:0000256" key="1">
    <source>
        <dbReference type="ARBA" id="ARBA00006576"/>
    </source>
</evidence>
<evidence type="ECO:0000313" key="7">
    <source>
        <dbReference type="Proteomes" id="UP000053424"/>
    </source>
</evidence>
<dbReference type="PROSITE" id="PS00903">
    <property type="entry name" value="CYT_DCMP_DEAMINASES_1"/>
    <property type="match status" value="1"/>
</dbReference>
<dbReference type="PANTHER" id="PTHR11644:SF2">
    <property type="entry name" value="CYTIDINE DEAMINASE"/>
    <property type="match status" value="1"/>
</dbReference>
<proteinExistence type="inferred from homology"/>
<organism evidence="6 7">
    <name type="scientific">Hebeloma cylindrosporum</name>
    <dbReference type="NCBI Taxonomy" id="76867"/>
    <lineage>
        <taxon>Eukaryota</taxon>
        <taxon>Fungi</taxon>
        <taxon>Dikarya</taxon>
        <taxon>Basidiomycota</taxon>
        <taxon>Agaricomycotina</taxon>
        <taxon>Agaricomycetes</taxon>
        <taxon>Agaricomycetidae</taxon>
        <taxon>Agaricales</taxon>
        <taxon>Agaricineae</taxon>
        <taxon>Hymenogastraceae</taxon>
        <taxon>Hebeloma</taxon>
    </lineage>
</organism>
<keyword evidence="3" id="KW-0378">Hydrolase</keyword>
<dbReference type="GO" id="GO:0004126">
    <property type="term" value="F:cytidine deaminase activity"/>
    <property type="evidence" value="ECO:0007669"/>
    <property type="project" value="UniProtKB-ARBA"/>
</dbReference>
<dbReference type="GO" id="GO:0008270">
    <property type="term" value="F:zinc ion binding"/>
    <property type="evidence" value="ECO:0007669"/>
    <property type="project" value="InterPro"/>
</dbReference>
<dbReference type="PROSITE" id="PS51747">
    <property type="entry name" value="CYT_DCMP_DEAMINASES_2"/>
    <property type="match status" value="1"/>
</dbReference>
<reference evidence="6 7" key="1">
    <citation type="submission" date="2014-04" db="EMBL/GenBank/DDBJ databases">
        <authorList>
            <consortium name="DOE Joint Genome Institute"/>
            <person name="Kuo A."/>
            <person name="Gay G."/>
            <person name="Dore J."/>
            <person name="Kohler A."/>
            <person name="Nagy L.G."/>
            <person name="Floudas D."/>
            <person name="Copeland A."/>
            <person name="Barry K.W."/>
            <person name="Cichocki N."/>
            <person name="Veneault-Fourrey C."/>
            <person name="LaButti K."/>
            <person name="Lindquist E.A."/>
            <person name="Lipzen A."/>
            <person name="Lundell T."/>
            <person name="Morin E."/>
            <person name="Murat C."/>
            <person name="Sun H."/>
            <person name="Tunlid A."/>
            <person name="Henrissat B."/>
            <person name="Grigoriev I.V."/>
            <person name="Hibbett D.S."/>
            <person name="Martin F."/>
            <person name="Nordberg H.P."/>
            <person name="Cantor M.N."/>
            <person name="Hua S.X."/>
        </authorList>
    </citation>
    <scope>NUCLEOTIDE SEQUENCE [LARGE SCALE GENOMIC DNA]</scope>
    <source>
        <strain evidence="7">h7</strain>
    </source>
</reference>
<dbReference type="CDD" id="cd01283">
    <property type="entry name" value="cytidine_deaminase"/>
    <property type="match status" value="1"/>
</dbReference>
<evidence type="ECO:0000313" key="6">
    <source>
        <dbReference type="EMBL" id="KIM39569.1"/>
    </source>
</evidence>
<name>A0A0C3C5N3_HEBCY</name>
<dbReference type="GO" id="GO:0072527">
    <property type="term" value="P:pyrimidine-containing compound metabolic process"/>
    <property type="evidence" value="ECO:0007669"/>
    <property type="project" value="UniProtKB-ARBA"/>
</dbReference>
<dbReference type="Pfam" id="PF00383">
    <property type="entry name" value="dCMP_cyt_deam_1"/>
    <property type="match status" value="1"/>
</dbReference>
<dbReference type="GO" id="GO:0005829">
    <property type="term" value="C:cytosol"/>
    <property type="evidence" value="ECO:0007669"/>
    <property type="project" value="TreeGrafter"/>
</dbReference>
<evidence type="ECO:0000256" key="4">
    <source>
        <dbReference type="ARBA" id="ARBA00022833"/>
    </source>
</evidence>
<dbReference type="Proteomes" id="UP000053424">
    <property type="component" value="Unassembled WGS sequence"/>
</dbReference>
<keyword evidence="7" id="KW-1185">Reference proteome</keyword>
<dbReference type="GO" id="GO:0042802">
    <property type="term" value="F:identical protein binding"/>
    <property type="evidence" value="ECO:0007669"/>
    <property type="project" value="UniProtKB-ARBA"/>
</dbReference>
<dbReference type="NCBIfam" id="NF004064">
    <property type="entry name" value="PRK05578.1"/>
    <property type="match status" value="1"/>
</dbReference>